<accession>A0A0F7TAW6</accession>
<gene>
    <name evidence="1" type="ORF">PMG11_00019</name>
</gene>
<dbReference type="Proteomes" id="UP000042958">
    <property type="component" value="Unassembled WGS sequence"/>
</dbReference>
<dbReference type="STRING" id="104259.A0A0F7TAW6"/>
<sequence length="213" mass="24033">MADHSPVINQPNAPPGYWARKGTELPWRAARKGSYLHGELLLRLQHLNAMREPSLRPSRAWEGSDFFAKIGIKRQNVEALRVQTVGQEAEDPCLHCRRGDGPFAGCVIAHECADIMPQCANCHWGAQGERCSLYKKAHPDLSAEIVKTAPKADKKRKLSEMYDGIQLVLNRSELLLSQQALQLQGMLDDINLEKCKLVKSREDLEVLRKELEE</sequence>
<dbReference type="InterPro" id="IPR022190">
    <property type="entry name" value="DUF3716"/>
</dbReference>
<reference evidence="2" key="1">
    <citation type="journal article" date="2015" name="Genome Announc.">
        <title>Draft genome sequence of the fungus Penicillium brasilianum MG11.</title>
        <authorList>
            <person name="Horn F."/>
            <person name="Linde J."/>
            <person name="Mattern D.J."/>
            <person name="Walther G."/>
            <person name="Guthke R."/>
            <person name="Brakhage A.A."/>
            <person name="Valiante V."/>
        </authorList>
    </citation>
    <scope>NUCLEOTIDE SEQUENCE [LARGE SCALE GENOMIC DNA]</scope>
    <source>
        <strain evidence="2">MG11</strain>
    </source>
</reference>
<dbReference type="Pfam" id="PF12511">
    <property type="entry name" value="DUF3716"/>
    <property type="match status" value="1"/>
</dbReference>
<protein>
    <submittedName>
        <fullName evidence="1">Uncharacterized protein</fullName>
    </submittedName>
</protein>
<dbReference type="OrthoDB" id="4367549at2759"/>
<proteinExistence type="predicted"/>
<evidence type="ECO:0000313" key="1">
    <source>
        <dbReference type="EMBL" id="CEJ53669.1"/>
    </source>
</evidence>
<keyword evidence="2" id="KW-1185">Reference proteome</keyword>
<dbReference type="AlphaFoldDB" id="A0A0F7TAW6"/>
<evidence type="ECO:0000313" key="2">
    <source>
        <dbReference type="Proteomes" id="UP000042958"/>
    </source>
</evidence>
<organism evidence="1 2">
    <name type="scientific">Penicillium brasilianum</name>
    <dbReference type="NCBI Taxonomy" id="104259"/>
    <lineage>
        <taxon>Eukaryota</taxon>
        <taxon>Fungi</taxon>
        <taxon>Dikarya</taxon>
        <taxon>Ascomycota</taxon>
        <taxon>Pezizomycotina</taxon>
        <taxon>Eurotiomycetes</taxon>
        <taxon>Eurotiomycetidae</taxon>
        <taxon>Eurotiales</taxon>
        <taxon>Aspergillaceae</taxon>
        <taxon>Penicillium</taxon>
    </lineage>
</organism>
<name>A0A0F7TAW6_PENBI</name>
<dbReference type="EMBL" id="CDHK01000001">
    <property type="protein sequence ID" value="CEJ53669.1"/>
    <property type="molecule type" value="Genomic_DNA"/>
</dbReference>